<evidence type="ECO:0000259" key="2">
    <source>
        <dbReference type="Pfam" id="PF13193"/>
    </source>
</evidence>
<dbReference type="GO" id="GO:0016874">
    <property type="term" value="F:ligase activity"/>
    <property type="evidence" value="ECO:0007669"/>
    <property type="project" value="UniProtKB-KW"/>
</dbReference>
<sequence>MLKIFKKIYVAYGSTEGGAVSVNELTEANMEDFCTGKPVDENNVRVVNKDQQHCKPREMGTIHARGPGVFTGYFNKLEDTDKNTAKAFTADGWFKMEDNGFYDEQGNLYVLGREKDIIMYGSFVVYPGWLEKKIMTHPDVADVVVVPVSDPVLFHDICACVKPVKEKTLNGENLREFCQKIFITSSEAASTPVPKYFMILESFPETLTGKPNKQILAKMAEERFGQTAS</sequence>
<dbReference type="InterPro" id="IPR000873">
    <property type="entry name" value="AMP-dep_synth/lig_dom"/>
</dbReference>
<keyword evidence="4" id="KW-0436">Ligase</keyword>
<dbReference type="Gene3D" id="3.30.300.30">
    <property type="match status" value="1"/>
</dbReference>
<dbReference type="GeneID" id="101861263"/>
<dbReference type="PANTHER" id="PTHR42814:SF3">
    <property type="entry name" value="BETA-N-ACETYLHEXOSAMINIDASE"/>
    <property type="match status" value="1"/>
</dbReference>
<dbReference type="PANTHER" id="PTHR42814">
    <property type="entry name" value="AMP-BINDING DOMAIN-CONTAINING PROTEIN"/>
    <property type="match status" value="1"/>
</dbReference>
<protein>
    <submittedName>
        <fullName evidence="4">3-[(3aS,4S,7aS)-7a-methyl-1, 5-dioxo-octahydro-1H-inden-4-yl]propanoyl:CoA ligase</fullName>
    </submittedName>
</protein>
<dbReference type="Proteomes" id="UP000694888">
    <property type="component" value="Unplaced"/>
</dbReference>
<organism evidence="3 4">
    <name type="scientific">Aplysia californica</name>
    <name type="common">California sea hare</name>
    <dbReference type="NCBI Taxonomy" id="6500"/>
    <lineage>
        <taxon>Eukaryota</taxon>
        <taxon>Metazoa</taxon>
        <taxon>Spiralia</taxon>
        <taxon>Lophotrochozoa</taxon>
        <taxon>Mollusca</taxon>
        <taxon>Gastropoda</taxon>
        <taxon>Heterobranchia</taxon>
        <taxon>Euthyneura</taxon>
        <taxon>Tectipleura</taxon>
        <taxon>Aplysiida</taxon>
        <taxon>Aplysioidea</taxon>
        <taxon>Aplysiidae</taxon>
        <taxon>Aplysia</taxon>
    </lineage>
</organism>
<dbReference type="Gene3D" id="3.40.50.12780">
    <property type="entry name" value="N-terminal domain of ligase-like"/>
    <property type="match status" value="1"/>
</dbReference>
<keyword evidence="3" id="KW-1185">Reference proteome</keyword>
<evidence type="ECO:0000313" key="3">
    <source>
        <dbReference type="Proteomes" id="UP000694888"/>
    </source>
</evidence>
<dbReference type="InterPro" id="IPR025110">
    <property type="entry name" value="AMP-bd_C"/>
</dbReference>
<reference evidence="4" key="1">
    <citation type="submission" date="2025-08" db="UniProtKB">
        <authorList>
            <consortium name="RefSeq"/>
        </authorList>
    </citation>
    <scope>IDENTIFICATION</scope>
</reference>
<evidence type="ECO:0000259" key="1">
    <source>
        <dbReference type="Pfam" id="PF00501"/>
    </source>
</evidence>
<dbReference type="Pfam" id="PF13193">
    <property type="entry name" value="AMP-binding_C"/>
    <property type="match status" value="1"/>
</dbReference>
<accession>A0ABM0JDZ9</accession>
<evidence type="ECO:0000313" key="4">
    <source>
        <dbReference type="RefSeq" id="XP_005091513.3"/>
    </source>
</evidence>
<dbReference type="RefSeq" id="XP_005091513.3">
    <property type="nucleotide sequence ID" value="XM_005091456.3"/>
</dbReference>
<dbReference type="InterPro" id="IPR042099">
    <property type="entry name" value="ANL_N_sf"/>
</dbReference>
<feature type="domain" description="AMP-binding enzyme C-terminal" evidence="2">
    <location>
        <begin position="131"/>
        <end position="210"/>
    </location>
</feature>
<gene>
    <name evidence="4" type="primary">LOC101861263</name>
</gene>
<proteinExistence type="predicted"/>
<dbReference type="Pfam" id="PF00501">
    <property type="entry name" value="AMP-binding"/>
    <property type="match status" value="1"/>
</dbReference>
<feature type="domain" description="AMP-dependent synthetase/ligase" evidence="1">
    <location>
        <begin position="4"/>
        <end position="74"/>
    </location>
</feature>
<dbReference type="InterPro" id="IPR045851">
    <property type="entry name" value="AMP-bd_C_sf"/>
</dbReference>
<name>A0ABM0JDZ9_APLCA</name>
<dbReference type="SUPFAM" id="SSF56801">
    <property type="entry name" value="Acetyl-CoA synthetase-like"/>
    <property type="match status" value="1"/>
</dbReference>